<evidence type="ECO:0000313" key="5">
    <source>
        <dbReference type="Proteomes" id="UP001459714"/>
    </source>
</evidence>
<evidence type="ECO:0000313" key="4">
    <source>
        <dbReference type="EMBL" id="MEL3959419.1"/>
    </source>
</evidence>
<dbReference type="CDD" id="cd00338">
    <property type="entry name" value="Ser_Recombinase"/>
    <property type="match status" value="1"/>
</dbReference>
<dbReference type="Pfam" id="PF00239">
    <property type="entry name" value="Resolvase"/>
    <property type="match status" value="1"/>
</dbReference>
<dbReference type="InterPro" id="IPR025827">
    <property type="entry name" value="Zn_ribbon_recom_dom"/>
</dbReference>
<dbReference type="SMART" id="SM00857">
    <property type="entry name" value="Resolvase"/>
    <property type="match status" value="1"/>
</dbReference>
<dbReference type="InterPro" id="IPR006119">
    <property type="entry name" value="Resolv_N"/>
</dbReference>
<feature type="coiled-coil region" evidence="1">
    <location>
        <begin position="385"/>
        <end position="412"/>
    </location>
</feature>
<dbReference type="EMBL" id="JBBYAK010000002">
    <property type="protein sequence ID" value="MEL3959419.1"/>
    <property type="molecule type" value="Genomic_DNA"/>
</dbReference>
<dbReference type="InterPro" id="IPR036162">
    <property type="entry name" value="Resolvase-like_N_sf"/>
</dbReference>
<name>A0ABU9K4D8_9BACI</name>
<dbReference type="Gene3D" id="3.90.1750.20">
    <property type="entry name" value="Putative Large Serine Recombinase, Chain B, Domain 2"/>
    <property type="match status" value="1"/>
</dbReference>
<keyword evidence="5" id="KW-1185">Reference proteome</keyword>
<gene>
    <name evidence="4" type="ORF">NST17_19900</name>
</gene>
<proteinExistence type="predicted"/>
<dbReference type="InterPro" id="IPR011109">
    <property type="entry name" value="DNA_bind_recombinase_dom"/>
</dbReference>
<reference evidence="4 5" key="1">
    <citation type="submission" date="2024-03" db="EMBL/GenBank/DDBJ databases">
        <title>Bacilli Hybrid Assemblies.</title>
        <authorList>
            <person name="Kovac J."/>
        </authorList>
    </citation>
    <scope>NUCLEOTIDE SEQUENCE [LARGE SCALE GENOMIC DNA]</scope>
    <source>
        <strain evidence="4 5">FSL M8-0022</strain>
    </source>
</reference>
<feature type="domain" description="Resolvase/invertase-type recombinase catalytic" evidence="2">
    <location>
        <begin position="9"/>
        <end position="155"/>
    </location>
</feature>
<dbReference type="PROSITE" id="PS51736">
    <property type="entry name" value="RECOMBINASES_3"/>
    <property type="match status" value="1"/>
</dbReference>
<dbReference type="Proteomes" id="UP001459714">
    <property type="component" value="Unassembled WGS sequence"/>
</dbReference>
<evidence type="ECO:0000259" key="2">
    <source>
        <dbReference type="PROSITE" id="PS51736"/>
    </source>
</evidence>
<comment type="caution">
    <text evidence="4">The sequence shown here is derived from an EMBL/GenBank/DDBJ whole genome shotgun (WGS) entry which is preliminary data.</text>
</comment>
<evidence type="ECO:0000256" key="1">
    <source>
        <dbReference type="SAM" id="Coils"/>
    </source>
</evidence>
<dbReference type="PANTHER" id="PTHR30461">
    <property type="entry name" value="DNA-INVERTASE FROM LAMBDOID PROPHAGE"/>
    <property type="match status" value="1"/>
</dbReference>
<protein>
    <submittedName>
        <fullName evidence="4">Recombinase family protein</fullName>
    </submittedName>
</protein>
<dbReference type="RefSeq" id="WP_342021057.1">
    <property type="nucleotide sequence ID" value="NZ_JBBYAK010000002.1"/>
</dbReference>
<dbReference type="Gene3D" id="3.40.50.1390">
    <property type="entry name" value="Resolvase, N-terminal catalytic domain"/>
    <property type="match status" value="1"/>
</dbReference>
<dbReference type="SUPFAM" id="SSF53041">
    <property type="entry name" value="Resolvase-like"/>
    <property type="match status" value="1"/>
</dbReference>
<dbReference type="PROSITE" id="PS51737">
    <property type="entry name" value="RECOMBINASE_DNA_BIND"/>
    <property type="match status" value="1"/>
</dbReference>
<organism evidence="4 5">
    <name type="scientific">Caldifermentibacillus hisashii</name>
    <dbReference type="NCBI Taxonomy" id="996558"/>
    <lineage>
        <taxon>Bacteria</taxon>
        <taxon>Bacillati</taxon>
        <taxon>Bacillota</taxon>
        <taxon>Bacilli</taxon>
        <taxon>Bacillales</taxon>
        <taxon>Bacillaceae</taxon>
        <taxon>Caldifermentibacillus</taxon>
    </lineage>
</organism>
<keyword evidence="1" id="KW-0175">Coiled coil</keyword>
<accession>A0ABU9K4D8</accession>
<dbReference type="InterPro" id="IPR050639">
    <property type="entry name" value="SSR_resolvase"/>
</dbReference>
<sequence length="551" mass="64394">MVETNERWRGGIYARVSTDRDSQEHSNEHQISLMENWAKRQGNIEIYDTYIDQGISGTSIKKRYSFQRMLKDAKDGVINLIIVKSVTRFARNQIDSLKLAQELRNIGVRIFFFQENIDTFEDAKMLGLWSWLSENESRQTSERRMLGGREAQKKGKFTTNRPPFGYKSVNGELKINKKESPIVRRIFDLYLEGNGFAKIAGILNEEGYKTRRGFAFKADKIKYMLQNESYKGTFIGNRYTKSDMLSSKIIERPKEDWIILDDHHDPIVSKEEFEQVQQLMQDKSFTVGKRSVSYFAGIIQCGKCGHNYNRTWVKRKNKKGEVYGTYYYYKCSSKKRAGYHICDSKSVREDVLLEIVQREINFLKKNPDVIENIKDQTLTKIKNRINQVDSDLLNIDKRISEIEEQRKTLAKKNITGVIDDDLFIKLDSELKTELKTLNNRKNKTKLVDSIKVFEKRYNDFVDTLMKFDDVTKMSNIELRRLIDKIIITNDEIEIEIKINKDDFELEESLNISPIVSTIDTRFKRIEGGKKPNNTKASIDYKGNVQLTIKYA</sequence>
<dbReference type="PANTHER" id="PTHR30461:SF23">
    <property type="entry name" value="DNA RECOMBINASE-RELATED"/>
    <property type="match status" value="1"/>
</dbReference>
<dbReference type="InterPro" id="IPR038109">
    <property type="entry name" value="DNA_bind_recomb_sf"/>
</dbReference>
<dbReference type="Pfam" id="PF13408">
    <property type="entry name" value="Zn_ribbon_recom"/>
    <property type="match status" value="1"/>
</dbReference>
<feature type="domain" description="Recombinase" evidence="3">
    <location>
        <begin position="163"/>
        <end position="286"/>
    </location>
</feature>
<evidence type="ECO:0000259" key="3">
    <source>
        <dbReference type="PROSITE" id="PS51737"/>
    </source>
</evidence>
<dbReference type="Pfam" id="PF07508">
    <property type="entry name" value="Recombinase"/>
    <property type="match status" value="1"/>
</dbReference>